<dbReference type="Pfam" id="PF01755">
    <property type="entry name" value="Glyco_transf_25"/>
    <property type="match status" value="1"/>
</dbReference>
<evidence type="ECO:0000256" key="2">
    <source>
        <dbReference type="ARBA" id="ARBA00022676"/>
    </source>
</evidence>
<keyword evidence="7" id="KW-1185">Reference proteome</keyword>
<evidence type="ECO:0000256" key="1">
    <source>
        <dbReference type="ARBA" id="ARBA00006721"/>
    </source>
</evidence>
<reference evidence="6" key="1">
    <citation type="submission" date="2023-06" db="EMBL/GenBank/DDBJ databases">
        <title>Genome-scale phylogeny and comparative genomics of the fungal order Sordariales.</title>
        <authorList>
            <consortium name="Lawrence Berkeley National Laboratory"/>
            <person name="Hensen N."/>
            <person name="Bonometti L."/>
            <person name="Westerberg I."/>
            <person name="Brannstrom I.O."/>
            <person name="Guillou S."/>
            <person name="Cros-Aarteil S."/>
            <person name="Calhoun S."/>
            <person name="Haridas S."/>
            <person name="Kuo A."/>
            <person name="Mondo S."/>
            <person name="Pangilinan J."/>
            <person name="Riley R."/>
            <person name="Labutti K."/>
            <person name="Andreopoulos B."/>
            <person name="Lipzen A."/>
            <person name="Chen C."/>
            <person name="Yanf M."/>
            <person name="Daum C."/>
            <person name="Ng V."/>
            <person name="Clum A."/>
            <person name="Steindorff A."/>
            <person name="Ohm R."/>
            <person name="Martin F."/>
            <person name="Silar P."/>
            <person name="Natvig D."/>
            <person name="Lalanne C."/>
            <person name="Gautier V."/>
            <person name="Ament-Velasquez S.L."/>
            <person name="Kruys A."/>
            <person name="Hutchinson M.I."/>
            <person name="Powell A.J."/>
            <person name="Barry K."/>
            <person name="Miller A.N."/>
            <person name="Grigoriev I.V."/>
            <person name="Debuchy R."/>
            <person name="Gladieux P."/>
            <person name="Thoren M.H."/>
            <person name="Johannesson H."/>
        </authorList>
    </citation>
    <scope>NUCLEOTIDE SEQUENCE</scope>
    <source>
        <strain evidence="6">PSN4</strain>
    </source>
</reference>
<sequence length="419" mass="45771">MLLSHRVVVFVLIALAALFVLFGYGGRPAARFRDLSPLQYLQVSGRGSEALEILNGTLGFEKVFAINLPERTDRRDALTLAAAVSGIQVEWIMGVAGKDVSDRVVPGDSLDRNISRGNRGSWRAHMDALQQIVERNLTSALILEDDADWDVRIKSQLQVFAQAARAFTQPVGTSGSKPVSRMYTSAPGEQSPLEFSLSQLPKDLKPKVTAYGDDWDVLWLGHCGTEFPKRPSTAEEDPEKGQTSIPTDPSQRPPLLRVVIPNDPTVPGLDDMKAHPFALRDAMADEYPAHTRVVHASSGTTCTQAYAVSQQGARKLLWRFGLQTLTNGWDFMLKDWCDGAYVDADGRAPVCVTVQPPLFSHHFGSGGASDISAPGGGFINKEKELTPYLRLSVRLNMGRLVRGGGMGDLVDQFPDKEEA</sequence>
<comment type="caution">
    <text evidence="6">The sequence shown here is derived from an EMBL/GenBank/DDBJ whole genome shotgun (WGS) entry which is preliminary data.</text>
</comment>
<gene>
    <name evidence="6" type="ORF">QBC47DRAFT_346600</name>
</gene>
<keyword evidence="2" id="KW-0328">Glycosyltransferase</keyword>
<feature type="region of interest" description="Disordered" evidence="4">
    <location>
        <begin position="170"/>
        <end position="192"/>
    </location>
</feature>
<dbReference type="InterPro" id="IPR002654">
    <property type="entry name" value="Glyco_trans_25"/>
</dbReference>
<organism evidence="6 7">
    <name type="scientific">Echria macrotheca</name>
    <dbReference type="NCBI Taxonomy" id="438768"/>
    <lineage>
        <taxon>Eukaryota</taxon>
        <taxon>Fungi</taxon>
        <taxon>Dikarya</taxon>
        <taxon>Ascomycota</taxon>
        <taxon>Pezizomycotina</taxon>
        <taxon>Sordariomycetes</taxon>
        <taxon>Sordariomycetidae</taxon>
        <taxon>Sordariales</taxon>
        <taxon>Schizotheciaceae</taxon>
        <taxon>Echria</taxon>
    </lineage>
</organism>
<comment type="similarity">
    <text evidence="1">Belongs to the glycosyltransferase 25 family.</text>
</comment>
<proteinExistence type="inferred from homology"/>
<dbReference type="EMBL" id="MU839836">
    <property type="protein sequence ID" value="KAK1753970.1"/>
    <property type="molecule type" value="Genomic_DNA"/>
</dbReference>
<dbReference type="PANTHER" id="PTHR10730">
    <property type="entry name" value="PROCOLLAGEN-LYSINE,2-OXOGLUTARATE 5-DIOXYGENASE/GLYCOSYLTRANSFERASE 25 FAMILY MEMBER"/>
    <property type="match status" value="1"/>
</dbReference>
<protein>
    <submittedName>
        <fullName evidence="6">Family 25 putative glycosyltransferase</fullName>
    </submittedName>
</protein>
<evidence type="ECO:0000256" key="3">
    <source>
        <dbReference type="ARBA" id="ARBA00022679"/>
    </source>
</evidence>
<feature type="compositionally biased region" description="Polar residues" evidence="4">
    <location>
        <begin position="241"/>
        <end position="250"/>
    </location>
</feature>
<dbReference type="AlphaFoldDB" id="A0AAJ0B9Z3"/>
<evidence type="ECO:0000259" key="5">
    <source>
        <dbReference type="Pfam" id="PF01755"/>
    </source>
</evidence>
<dbReference type="InterPro" id="IPR050757">
    <property type="entry name" value="Collagen_mod_GT25"/>
</dbReference>
<accession>A0AAJ0B9Z3</accession>
<keyword evidence="3" id="KW-0808">Transferase</keyword>
<dbReference type="GO" id="GO:0016740">
    <property type="term" value="F:transferase activity"/>
    <property type="evidence" value="ECO:0007669"/>
    <property type="project" value="UniProtKB-KW"/>
</dbReference>
<evidence type="ECO:0000256" key="4">
    <source>
        <dbReference type="SAM" id="MobiDB-lite"/>
    </source>
</evidence>
<dbReference type="PANTHER" id="PTHR10730:SF53">
    <property type="entry name" value="GLYCOSYLTRANSFERASE 25 FAMILY MEMBER"/>
    <property type="match status" value="1"/>
</dbReference>
<name>A0AAJ0B9Z3_9PEZI</name>
<evidence type="ECO:0000313" key="6">
    <source>
        <dbReference type="EMBL" id="KAK1753970.1"/>
    </source>
</evidence>
<feature type="region of interest" description="Disordered" evidence="4">
    <location>
        <begin position="228"/>
        <end position="255"/>
    </location>
</feature>
<dbReference type="CDD" id="cd06532">
    <property type="entry name" value="Glyco_transf_25"/>
    <property type="match status" value="1"/>
</dbReference>
<feature type="domain" description="Glycosyl transferase family 25" evidence="5">
    <location>
        <begin position="61"/>
        <end position="162"/>
    </location>
</feature>
<evidence type="ECO:0000313" key="7">
    <source>
        <dbReference type="Proteomes" id="UP001239445"/>
    </source>
</evidence>
<dbReference type="Proteomes" id="UP001239445">
    <property type="component" value="Unassembled WGS sequence"/>
</dbReference>